<evidence type="ECO:0000313" key="1">
    <source>
        <dbReference type="EMBL" id="QCE01245.1"/>
    </source>
</evidence>
<reference evidence="1 2" key="1">
    <citation type="submission" date="2019-04" db="EMBL/GenBank/DDBJ databases">
        <title>An improved genome assembly and genetic linkage map for asparagus bean, Vigna unguiculata ssp. sesquipedialis.</title>
        <authorList>
            <person name="Xia Q."/>
            <person name="Zhang R."/>
            <person name="Dong Y."/>
        </authorList>
    </citation>
    <scope>NUCLEOTIDE SEQUENCE [LARGE SCALE GENOMIC DNA]</scope>
    <source>
        <tissue evidence="1">Leaf</tissue>
    </source>
</reference>
<dbReference type="AlphaFoldDB" id="A0A4D6MN91"/>
<organism evidence="1 2">
    <name type="scientific">Vigna unguiculata</name>
    <name type="common">Cowpea</name>
    <dbReference type="NCBI Taxonomy" id="3917"/>
    <lineage>
        <taxon>Eukaryota</taxon>
        <taxon>Viridiplantae</taxon>
        <taxon>Streptophyta</taxon>
        <taxon>Embryophyta</taxon>
        <taxon>Tracheophyta</taxon>
        <taxon>Spermatophyta</taxon>
        <taxon>Magnoliopsida</taxon>
        <taxon>eudicotyledons</taxon>
        <taxon>Gunneridae</taxon>
        <taxon>Pentapetalae</taxon>
        <taxon>rosids</taxon>
        <taxon>fabids</taxon>
        <taxon>Fabales</taxon>
        <taxon>Fabaceae</taxon>
        <taxon>Papilionoideae</taxon>
        <taxon>50 kb inversion clade</taxon>
        <taxon>NPAAA clade</taxon>
        <taxon>indigoferoid/millettioid clade</taxon>
        <taxon>Phaseoleae</taxon>
        <taxon>Vigna</taxon>
    </lineage>
</organism>
<gene>
    <name evidence="1" type="ORF">DEO72_LG7g2540</name>
</gene>
<dbReference type="EMBL" id="CP039351">
    <property type="protein sequence ID" value="QCE01245.1"/>
    <property type="molecule type" value="Genomic_DNA"/>
</dbReference>
<accession>A0A4D6MN91</accession>
<protein>
    <submittedName>
        <fullName evidence="1">Uncharacterized protein</fullName>
    </submittedName>
</protein>
<keyword evidence="2" id="KW-1185">Reference proteome</keyword>
<name>A0A4D6MN91_VIGUN</name>
<evidence type="ECO:0000313" key="2">
    <source>
        <dbReference type="Proteomes" id="UP000501690"/>
    </source>
</evidence>
<dbReference type="Proteomes" id="UP000501690">
    <property type="component" value="Linkage Group LG7"/>
</dbReference>
<sequence>MNKSLPLSCGAARALLRHQLLHLELVNLPCSELLELISSSSYTIGCAVVSLVRALLSCSPVLFFQSLPLSCGAARALLRHQLLHLELVNLPCSELLELISSSSYTIGCAVVSLVRALLSCSPVLFFQCVLIFVLECAE</sequence>
<proteinExistence type="predicted"/>